<feature type="signal peptide" evidence="1">
    <location>
        <begin position="1"/>
        <end position="18"/>
    </location>
</feature>
<proteinExistence type="predicted"/>
<protein>
    <recommendedName>
        <fullName evidence="4">Outer membrane protein with beta-barrel domain</fullName>
    </recommendedName>
</protein>
<sequence length="180" mass="20864">MKKNLLYLLLIVPIMGLAQEHSNSITNHEEDLKKIKISLAFSQAYIPSHHLHEESETSQLIPTNGIDIQYNFNHKFFAKWTNELEFLTYNLKNDEGEERVRENAFLSTVTFGYEFYHKLAVIAGVGYEFEKSKDLRVCRLGLEYSFNIGGNWELAPELLYDIKEDSHTAITWGLAIGYRI</sequence>
<comment type="caution">
    <text evidence="2">The sequence shown here is derived from an EMBL/GenBank/DDBJ whole genome shotgun (WGS) entry which is preliminary data.</text>
</comment>
<dbReference type="AlphaFoldDB" id="A0A4R1RDA5"/>
<evidence type="ECO:0000313" key="2">
    <source>
        <dbReference type="EMBL" id="TCL63851.1"/>
    </source>
</evidence>
<dbReference type="Proteomes" id="UP000295455">
    <property type="component" value="Unassembled WGS sequence"/>
</dbReference>
<keyword evidence="3" id="KW-1185">Reference proteome</keyword>
<name>A0A4R1RDA5_9FLAO</name>
<dbReference type="OrthoDB" id="978692at2"/>
<dbReference type="RefSeq" id="WP_132218692.1">
    <property type="nucleotide sequence ID" value="NZ_OX156936.1"/>
</dbReference>
<keyword evidence="1" id="KW-0732">Signal</keyword>
<organism evidence="2 3">
    <name type="scientific">Mariniflexile fucanivorans</name>
    <dbReference type="NCBI Taxonomy" id="264023"/>
    <lineage>
        <taxon>Bacteria</taxon>
        <taxon>Pseudomonadati</taxon>
        <taxon>Bacteroidota</taxon>
        <taxon>Flavobacteriia</taxon>
        <taxon>Flavobacteriales</taxon>
        <taxon>Flavobacteriaceae</taxon>
        <taxon>Mariniflexile</taxon>
    </lineage>
</organism>
<accession>A0A4R1RDA5</accession>
<evidence type="ECO:0008006" key="4">
    <source>
        <dbReference type="Google" id="ProtNLM"/>
    </source>
</evidence>
<evidence type="ECO:0000313" key="3">
    <source>
        <dbReference type="Proteomes" id="UP000295455"/>
    </source>
</evidence>
<feature type="chain" id="PRO_5020501034" description="Outer membrane protein with beta-barrel domain" evidence="1">
    <location>
        <begin position="19"/>
        <end position="180"/>
    </location>
</feature>
<evidence type="ECO:0000256" key="1">
    <source>
        <dbReference type="SAM" id="SignalP"/>
    </source>
</evidence>
<dbReference type="EMBL" id="SLUP01000008">
    <property type="protein sequence ID" value="TCL63851.1"/>
    <property type="molecule type" value="Genomic_DNA"/>
</dbReference>
<gene>
    <name evidence="2" type="ORF">EV196_10846</name>
</gene>
<reference evidence="2 3" key="1">
    <citation type="submission" date="2019-03" db="EMBL/GenBank/DDBJ databases">
        <title>Genomic Encyclopedia of Type Strains, Phase IV (KMG-IV): sequencing the most valuable type-strain genomes for metagenomic binning, comparative biology and taxonomic classification.</title>
        <authorList>
            <person name="Goeker M."/>
        </authorList>
    </citation>
    <scope>NUCLEOTIDE SEQUENCE [LARGE SCALE GENOMIC DNA]</scope>
    <source>
        <strain evidence="2 3">DSM 18792</strain>
    </source>
</reference>